<evidence type="ECO:0000313" key="3">
    <source>
        <dbReference type="Proteomes" id="UP000184079"/>
    </source>
</evidence>
<dbReference type="Proteomes" id="UP000184079">
    <property type="component" value="Unassembled WGS sequence"/>
</dbReference>
<dbReference type="RefSeq" id="WP_170861795.1">
    <property type="nucleotide sequence ID" value="NZ_FQXD01000032.1"/>
</dbReference>
<keyword evidence="3" id="KW-1185">Reference proteome</keyword>
<protein>
    <submittedName>
        <fullName evidence="2">Uncharacterized protein</fullName>
    </submittedName>
</protein>
<dbReference type="EMBL" id="FQXD01000032">
    <property type="protein sequence ID" value="SHI01873.1"/>
    <property type="molecule type" value="Genomic_DNA"/>
</dbReference>
<name>A0A1M5XRI2_9BACI</name>
<evidence type="ECO:0000313" key="2">
    <source>
        <dbReference type="EMBL" id="SHI01873.1"/>
    </source>
</evidence>
<dbReference type="Gene3D" id="2.60.40.1080">
    <property type="match status" value="1"/>
</dbReference>
<feature type="region of interest" description="Disordered" evidence="1">
    <location>
        <begin position="66"/>
        <end position="93"/>
    </location>
</feature>
<organism evidence="2 3">
    <name type="scientific">Virgibacillus chiguensis</name>
    <dbReference type="NCBI Taxonomy" id="411959"/>
    <lineage>
        <taxon>Bacteria</taxon>
        <taxon>Bacillati</taxon>
        <taxon>Bacillota</taxon>
        <taxon>Bacilli</taxon>
        <taxon>Bacillales</taxon>
        <taxon>Bacillaceae</taxon>
        <taxon>Virgibacillus</taxon>
    </lineage>
</organism>
<proteinExistence type="predicted"/>
<dbReference type="Pfam" id="PF05345">
    <property type="entry name" value="He_PIG"/>
    <property type="match status" value="1"/>
</dbReference>
<feature type="compositionally biased region" description="Polar residues" evidence="1">
    <location>
        <begin position="67"/>
        <end position="93"/>
    </location>
</feature>
<gene>
    <name evidence="2" type="ORF">SAMN05421807_13210</name>
</gene>
<evidence type="ECO:0000256" key="1">
    <source>
        <dbReference type="SAM" id="MobiDB-lite"/>
    </source>
</evidence>
<dbReference type="AlphaFoldDB" id="A0A1M5XRI2"/>
<reference evidence="3" key="1">
    <citation type="submission" date="2016-11" db="EMBL/GenBank/DDBJ databases">
        <authorList>
            <person name="Varghese N."/>
            <person name="Submissions S."/>
        </authorList>
    </citation>
    <scope>NUCLEOTIDE SEQUENCE [LARGE SCALE GENOMIC DNA]</scope>
    <source>
        <strain evidence="3">CGMCC 1.6496</strain>
    </source>
</reference>
<sequence length="157" mass="16364">MFKIYKGNDVVVEGESPLRITGIGANQSVKAGDYKAVRVEGDRESEKIDIPAFKTLPIDVTGVKLSPKTSNAEAGTTGSRQLTATLSPSNATNKSVSYAIAPSTTGLSVSDSGLISWSADVPAGEYTTTVTTTDGSFTDTHILTLAEPEPESPPEGE</sequence>
<accession>A0A1M5XRI2</accession>